<reference evidence="2 3" key="1">
    <citation type="submission" date="2022-06" db="EMBL/GenBank/DDBJ databases">
        <authorList>
            <person name="So Y."/>
        </authorList>
    </citation>
    <scope>NUCLEOTIDE SEQUENCE [LARGE SCALE GENOMIC DNA]</scope>
    <source>
        <strain evidence="2 3">STR3</strain>
    </source>
</reference>
<gene>
    <name evidence="2" type="ORF">NCI01_13100</name>
</gene>
<dbReference type="RefSeq" id="WP_254181927.1">
    <property type="nucleotide sequence ID" value="NZ_JANARS010000005.1"/>
</dbReference>
<dbReference type="Proteomes" id="UP001204524">
    <property type="component" value="Unassembled WGS sequence"/>
</dbReference>
<accession>A0ABT1KY94</accession>
<sequence>MTRVDNPIVGDHARHSQEEWHRRSGDPRLPKWLRVAALAYGSHGNNGHATFKRGDVAATLGLPGQPLDRRRLHEHIQMAVEFGWLAEGSTSMCLVVPFHAVDKGPIGEPKAACPVHRRRSK</sequence>
<name>A0ABT1KY94_9ACTN</name>
<keyword evidence="3" id="KW-1185">Reference proteome</keyword>
<evidence type="ECO:0000256" key="1">
    <source>
        <dbReference type="SAM" id="MobiDB-lite"/>
    </source>
</evidence>
<organism evidence="2 3">
    <name type="scientific">Nocardioides pinisoli</name>
    <dbReference type="NCBI Taxonomy" id="2950279"/>
    <lineage>
        <taxon>Bacteria</taxon>
        <taxon>Bacillati</taxon>
        <taxon>Actinomycetota</taxon>
        <taxon>Actinomycetes</taxon>
        <taxon>Propionibacteriales</taxon>
        <taxon>Nocardioidaceae</taxon>
        <taxon>Nocardioides</taxon>
    </lineage>
</organism>
<comment type="caution">
    <text evidence="2">The sequence shown here is derived from an EMBL/GenBank/DDBJ whole genome shotgun (WGS) entry which is preliminary data.</text>
</comment>
<protein>
    <submittedName>
        <fullName evidence="2">Uncharacterized protein</fullName>
    </submittedName>
</protein>
<dbReference type="EMBL" id="JANARS010000005">
    <property type="protein sequence ID" value="MCP3422733.1"/>
    <property type="molecule type" value="Genomic_DNA"/>
</dbReference>
<proteinExistence type="predicted"/>
<feature type="region of interest" description="Disordered" evidence="1">
    <location>
        <begin position="1"/>
        <end position="26"/>
    </location>
</feature>
<evidence type="ECO:0000313" key="2">
    <source>
        <dbReference type="EMBL" id="MCP3422733.1"/>
    </source>
</evidence>
<feature type="compositionally biased region" description="Basic and acidic residues" evidence="1">
    <location>
        <begin position="11"/>
        <end position="26"/>
    </location>
</feature>
<evidence type="ECO:0000313" key="3">
    <source>
        <dbReference type="Proteomes" id="UP001204524"/>
    </source>
</evidence>